<dbReference type="InterPro" id="IPR010259">
    <property type="entry name" value="S8pro/Inhibitor_I9"/>
</dbReference>
<dbReference type="InterPro" id="IPR023827">
    <property type="entry name" value="Peptidase_S8_Asp-AS"/>
</dbReference>
<keyword evidence="5" id="KW-0732">Signal</keyword>
<evidence type="ECO:0000256" key="1">
    <source>
        <dbReference type="ARBA" id="ARBA00011073"/>
    </source>
</evidence>
<feature type="active site" description="Charge relay system" evidence="8 9">
    <location>
        <position position="494"/>
    </location>
</feature>
<dbReference type="InterPro" id="IPR003137">
    <property type="entry name" value="PA_domain"/>
</dbReference>
<dbReference type="PROSITE" id="PS51892">
    <property type="entry name" value="SUBTILASE"/>
    <property type="match status" value="1"/>
</dbReference>
<dbReference type="InterPro" id="IPR046450">
    <property type="entry name" value="PA_dom_sf"/>
</dbReference>
<dbReference type="Proteomes" id="UP000217083">
    <property type="component" value="Unassembled WGS sequence"/>
</dbReference>
<evidence type="ECO:0000259" key="14">
    <source>
        <dbReference type="Pfam" id="PF05922"/>
    </source>
</evidence>
<dbReference type="GO" id="GO:0004252">
    <property type="term" value="F:serine-type endopeptidase activity"/>
    <property type="evidence" value="ECO:0007669"/>
    <property type="project" value="UniProtKB-UniRule"/>
</dbReference>
<dbReference type="CDD" id="cd07474">
    <property type="entry name" value="Peptidases_S8_subtilisin_Vpr-like"/>
    <property type="match status" value="1"/>
</dbReference>
<evidence type="ECO:0000256" key="4">
    <source>
        <dbReference type="ARBA" id="ARBA00022670"/>
    </source>
</evidence>
<evidence type="ECO:0000313" key="16">
    <source>
        <dbReference type="Proteomes" id="UP000217083"/>
    </source>
</evidence>
<dbReference type="PANTHER" id="PTHR43806:SF65">
    <property type="entry name" value="SERINE PROTEASE APRX"/>
    <property type="match status" value="1"/>
</dbReference>
<gene>
    <name evidence="15" type="ORF">CIB95_11270</name>
</gene>
<dbReference type="Gene3D" id="3.50.30.30">
    <property type="match status" value="1"/>
</dbReference>
<dbReference type="GO" id="GO:0006508">
    <property type="term" value="P:proteolysis"/>
    <property type="evidence" value="ECO:0007669"/>
    <property type="project" value="UniProtKB-KW"/>
</dbReference>
<dbReference type="InterPro" id="IPR023828">
    <property type="entry name" value="Peptidase_S8_Ser-AS"/>
</dbReference>
<dbReference type="SUPFAM" id="SSF52743">
    <property type="entry name" value="Subtilisin-like"/>
    <property type="match status" value="1"/>
</dbReference>
<dbReference type="PROSITE" id="PS00138">
    <property type="entry name" value="SUBTILASE_SER"/>
    <property type="match status" value="1"/>
</dbReference>
<dbReference type="InterPro" id="IPR050131">
    <property type="entry name" value="Peptidase_S8_subtilisin-like"/>
</dbReference>
<dbReference type="InterPro" id="IPR034213">
    <property type="entry name" value="S8_Vpr-like"/>
</dbReference>
<keyword evidence="11" id="KW-1133">Transmembrane helix</keyword>
<dbReference type="Pfam" id="PF05922">
    <property type="entry name" value="Inhibitor_I9"/>
    <property type="match status" value="1"/>
</dbReference>
<name>A0A263BSU5_9BACI</name>
<evidence type="ECO:0000259" key="12">
    <source>
        <dbReference type="Pfam" id="PF00082"/>
    </source>
</evidence>
<evidence type="ECO:0000313" key="15">
    <source>
        <dbReference type="EMBL" id="OZM56790.1"/>
    </source>
</evidence>
<dbReference type="InterPro" id="IPR000209">
    <property type="entry name" value="Peptidase_S8/S53_dom"/>
</dbReference>
<evidence type="ECO:0000256" key="5">
    <source>
        <dbReference type="ARBA" id="ARBA00022729"/>
    </source>
</evidence>
<dbReference type="Gene3D" id="3.40.50.200">
    <property type="entry name" value="Peptidase S8/S53 domain"/>
    <property type="match status" value="1"/>
</dbReference>
<organism evidence="15 16">
    <name type="scientific">Lottiidibacillus patelloidae</name>
    <dbReference type="NCBI Taxonomy" id="2670334"/>
    <lineage>
        <taxon>Bacteria</taxon>
        <taxon>Bacillati</taxon>
        <taxon>Bacillota</taxon>
        <taxon>Bacilli</taxon>
        <taxon>Bacillales</taxon>
        <taxon>Bacillaceae</taxon>
        <taxon>Lottiidibacillus</taxon>
    </lineage>
</organism>
<dbReference type="SUPFAM" id="SSF52025">
    <property type="entry name" value="PA domain"/>
    <property type="match status" value="1"/>
</dbReference>
<comment type="similarity">
    <text evidence="1 9 10">Belongs to the peptidase S8 family.</text>
</comment>
<dbReference type="PROSITE" id="PS00136">
    <property type="entry name" value="SUBTILASE_ASP"/>
    <property type="match status" value="1"/>
</dbReference>
<feature type="active site" description="Charge relay system" evidence="8 9">
    <location>
        <position position="205"/>
    </location>
</feature>
<keyword evidence="11" id="KW-0472">Membrane</keyword>
<dbReference type="Pfam" id="PF00082">
    <property type="entry name" value="Peptidase_S8"/>
    <property type="match status" value="1"/>
</dbReference>
<dbReference type="PRINTS" id="PR00723">
    <property type="entry name" value="SUBTILISIN"/>
</dbReference>
<evidence type="ECO:0000256" key="6">
    <source>
        <dbReference type="ARBA" id="ARBA00022801"/>
    </source>
</evidence>
<evidence type="ECO:0000259" key="13">
    <source>
        <dbReference type="Pfam" id="PF02225"/>
    </source>
</evidence>
<dbReference type="PANTHER" id="PTHR43806">
    <property type="entry name" value="PEPTIDASE S8"/>
    <property type="match status" value="1"/>
</dbReference>
<evidence type="ECO:0000256" key="3">
    <source>
        <dbReference type="ARBA" id="ARBA00022525"/>
    </source>
</evidence>
<accession>A0A263BSU5</accession>
<feature type="domain" description="PA" evidence="13">
    <location>
        <begin position="364"/>
        <end position="431"/>
    </location>
</feature>
<evidence type="ECO:0000256" key="2">
    <source>
        <dbReference type="ARBA" id="ARBA00022512"/>
    </source>
</evidence>
<keyword evidence="6 9" id="KW-0378">Hydrolase</keyword>
<sequence length="760" mass="83219">MLSKYPLKNSFFYKCYFRIKNGHLRHRNNIGGVNVYRVLFIIALFICAILSNDTSAVAKESTVVLLIEAKGDVDAAIADVQKVVPTGKVKYRYKHVFNGFSFEISRKEVNKLDKVKHIKSTHEANTYTLLYYNNGTFIGAEDVRTYLDIKGQRLTGKGIKVAVIDTGIDYTHQDLKRRYKGGRDFIDNDDDPMETRSLGSLNTLHGTHVAGIIAGDGKIRGVAPDAHIYAYRALGPGGRGTSDQVIAAIDQAVEDGMDVINLSLGNPVNGPDWPTSIALNKAVEKGVVAVTSSGNSGPSIWTVGSPGTSSKAIAVGASYPPLLLPKVAVKKIDEQFSMLPLQGSVPWELKRDYEVVYRGLGEREKMTDVKGKIVLLERGIIPFAEKAKAAEDNGAVAVLIYNNEEGNFQGGIMGDIKIPVASLAQKDGLKLRKEIAASKTWLATESETIVDKIASFSSRGPVTHSWEIKPDIVAPGVQINSTVPEGYQPLDGTSMAAPHIAGAAALIKQAHPTWSPEQIKAALMNTAKILVDKKGDPYPPYEQGAGRVQVEAALKAETLIYPSSIGIGKVSKQDQRTKKTFKMTIENVSDRSSKLSFTLPENKGGISWQLPLSSTLKPGEKKEIKLGLELTPSVLKEGLNYGSLQVSAGKQLIHLPYLFVVNEPNYPRLANFGFGKGEEEETYMYEVYLPRGADEFGIMLYEADTLRFDRVFDYKKNVERGLLEVQIPKERIGKSGEYIAIIFAKKAGKEDMIQAHLSIP</sequence>
<dbReference type="PROSITE" id="PS00137">
    <property type="entry name" value="SUBTILASE_HIS"/>
    <property type="match status" value="1"/>
</dbReference>
<keyword evidence="7 9" id="KW-0720">Serine protease</keyword>
<dbReference type="AlphaFoldDB" id="A0A263BSU5"/>
<keyword evidence="2" id="KW-0134">Cell wall</keyword>
<feature type="transmembrane region" description="Helical" evidence="11">
    <location>
        <begin position="34"/>
        <end position="51"/>
    </location>
</feature>
<protein>
    <submittedName>
        <fullName evidence="15">Peptidase S8</fullName>
    </submittedName>
</protein>
<dbReference type="CDD" id="cd02133">
    <property type="entry name" value="PA_C5a_like"/>
    <property type="match status" value="1"/>
</dbReference>
<feature type="domain" description="Peptidase S8/S53" evidence="12">
    <location>
        <begin position="156"/>
        <end position="546"/>
    </location>
</feature>
<dbReference type="InterPro" id="IPR022398">
    <property type="entry name" value="Peptidase_S8_His-AS"/>
</dbReference>
<keyword evidence="16" id="KW-1185">Reference proteome</keyword>
<feature type="active site" description="Charge relay system" evidence="8 9">
    <location>
        <position position="165"/>
    </location>
</feature>
<dbReference type="InterPro" id="IPR015500">
    <property type="entry name" value="Peptidase_S8_subtilisin-rel"/>
</dbReference>
<evidence type="ECO:0000256" key="8">
    <source>
        <dbReference type="PIRSR" id="PIRSR615500-1"/>
    </source>
</evidence>
<evidence type="ECO:0000256" key="7">
    <source>
        <dbReference type="ARBA" id="ARBA00022825"/>
    </source>
</evidence>
<keyword evidence="11" id="KW-0812">Transmembrane</keyword>
<proteinExistence type="inferred from homology"/>
<comment type="caution">
    <text evidence="15">The sequence shown here is derived from an EMBL/GenBank/DDBJ whole genome shotgun (WGS) entry which is preliminary data.</text>
</comment>
<dbReference type="Pfam" id="PF02225">
    <property type="entry name" value="PA"/>
    <property type="match status" value="1"/>
</dbReference>
<keyword evidence="3" id="KW-0964">Secreted</keyword>
<evidence type="ECO:0000256" key="11">
    <source>
        <dbReference type="SAM" id="Phobius"/>
    </source>
</evidence>
<dbReference type="InterPro" id="IPR036852">
    <property type="entry name" value="Peptidase_S8/S53_dom_sf"/>
</dbReference>
<feature type="domain" description="Inhibitor I9" evidence="14">
    <location>
        <begin position="86"/>
        <end position="128"/>
    </location>
</feature>
<reference evidence="15 16" key="2">
    <citation type="submission" date="2017-09" db="EMBL/GenBank/DDBJ databases">
        <title>Bacillus patelloidae sp. nov., isolated from the intestinal tract of a marine limpet.</title>
        <authorList>
            <person name="Liu R."/>
            <person name="Dong C."/>
            <person name="Shao Z."/>
        </authorList>
    </citation>
    <scope>NUCLEOTIDE SEQUENCE [LARGE SCALE GENOMIC DNA]</scope>
    <source>
        <strain evidence="15 16">SA5d-4</strain>
    </source>
</reference>
<evidence type="ECO:0000256" key="9">
    <source>
        <dbReference type="PROSITE-ProRule" id="PRU01240"/>
    </source>
</evidence>
<evidence type="ECO:0000256" key="10">
    <source>
        <dbReference type="RuleBase" id="RU003355"/>
    </source>
</evidence>
<keyword evidence="4 9" id="KW-0645">Protease</keyword>
<dbReference type="EMBL" id="NPIA01000005">
    <property type="protein sequence ID" value="OZM56790.1"/>
    <property type="molecule type" value="Genomic_DNA"/>
</dbReference>
<reference evidence="16" key="1">
    <citation type="submission" date="2017-08" db="EMBL/GenBank/DDBJ databases">
        <authorList>
            <person name="Huang Z."/>
        </authorList>
    </citation>
    <scope>NUCLEOTIDE SEQUENCE [LARGE SCALE GENOMIC DNA]</scope>
    <source>
        <strain evidence="16">SA5d-4</strain>
    </source>
</reference>